<evidence type="ECO:0000259" key="3">
    <source>
        <dbReference type="PROSITE" id="PS50003"/>
    </source>
</evidence>
<keyword evidence="1" id="KW-0597">Phosphoprotein</keyword>
<name>A0A448YG22_BRENA</name>
<dbReference type="Gene3D" id="1.20.1270.60">
    <property type="entry name" value="Arfaptin homology (AH) domain/BAR domain"/>
    <property type="match status" value="1"/>
</dbReference>
<dbReference type="InterPro" id="IPR011993">
    <property type="entry name" value="PH-like_dom_sf"/>
</dbReference>
<gene>
    <name evidence="4" type="ORF">BRENAR_LOCUS575</name>
</gene>
<dbReference type="PANTHER" id="PTHR31941">
    <property type="entry name" value="CYTOSKELETAL SIGNALING PROTEIN SLM1"/>
    <property type="match status" value="1"/>
</dbReference>
<feature type="compositionally biased region" description="Polar residues" evidence="2">
    <location>
        <begin position="498"/>
        <end position="508"/>
    </location>
</feature>
<dbReference type="SUPFAM" id="SSF50729">
    <property type="entry name" value="PH domain-like"/>
    <property type="match status" value="1"/>
</dbReference>
<evidence type="ECO:0000256" key="1">
    <source>
        <dbReference type="ARBA" id="ARBA00022553"/>
    </source>
</evidence>
<accession>A0A448YG22</accession>
<dbReference type="EMBL" id="CAACVR010000001">
    <property type="protein sequence ID" value="VEU19839.1"/>
    <property type="molecule type" value="Genomic_DNA"/>
</dbReference>
<dbReference type="InParanoid" id="A0A448YG22"/>
<keyword evidence="5" id="KW-1185">Reference proteome</keyword>
<proteinExistence type="predicted"/>
<dbReference type="PROSITE" id="PS50003">
    <property type="entry name" value="PH_DOMAIN"/>
    <property type="match status" value="1"/>
</dbReference>
<dbReference type="OrthoDB" id="5598057at2759"/>
<dbReference type="STRING" id="13370.A0A448YG22"/>
<evidence type="ECO:0000313" key="5">
    <source>
        <dbReference type="Proteomes" id="UP000290900"/>
    </source>
</evidence>
<protein>
    <submittedName>
        <fullName evidence="4">DEKNAAC100753</fullName>
    </submittedName>
</protein>
<feature type="domain" description="PH" evidence="3">
    <location>
        <begin position="363"/>
        <end position="469"/>
    </location>
</feature>
<feature type="region of interest" description="Disordered" evidence="2">
    <location>
        <begin position="476"/>
        <end position="508"/>
    </location>
</feature>
<dbReference type="SUPFAM" id="SSF103657">
    <property type="entry name" value="BAR/IMD domain-like"/>
    <property type="match status" value="1"/>
</dbReference>
<organism evidence="4 5">
    <name type="scientific">Brettanomyces naardenensis</name>
    <name type="common">Yeast</name>
    <dbReference type="NCBI Taxonomy" id="13370"/>
    <lineage>
        <taxon>Eukaryota</taxon>
        <taxon>Fungi</taxon>
        <taxon>Dikarya</taxon>
        <taxon>Ascomycota</taxon>
        <taxon>Saccharomycotina</taxon>
        <taxon>Pichiomycetes</taxon>
        <taxon>Pichiales</taxon>
        <taxon>Pichiaceae</taxon>
        <taxon>Brettanomyces</taxon>
    </lineage>
</organism>
<dbReference type="PANTHER" id="PTHR31941:SF1">
    <property type="entry name" value="CYTOSKELETAL SIGNALING PROTEIN SLM1"/>
    <property type="match status" value="1"/>
</dbReference>
<dbReference type="Pfam" id="PF20400">
    <property type="entry name" value="BAR_4"/>
    <property type="match status" value="1"/>
</dbReference>
<reference evidence="4 5" key="1">
    <citation type="submission" date="2018-12" db="EMBL/GenBank/DDBJ databases">
        <authorList>
            <person name="Tiukova I."/>
            <person name="Dainat J."/>
        </authorList>
    </citation>
    <scope>NUCLEOTIDE SEQUENCE [LARGE SCALE GENOMIC DNA]</scope>
</reference>
<dbReference type="InterPro" id="IPR027267">
    <property type="entry name" value="AH/BAR_dom_sf"/>
</dbReference>
<dbReference type="Gene3D" id="2.30.29.30">
    <property type="entry name" value="Pleckstrin-homology domain (PH domain)/Phosphotyrosine-binding domain (PTB)"/>
    <property type="match status" value="1"/>
</dbReference>
<dbReference type="Pfam" id="PF20399">
    <property type="entry name" value="PH_20"/>
    <property type="match status" value="1"/>
</dbReference>
<dbReference type="InterPro" id="IPR046869">
    <property type="entry name" value="SLM1/RGC1-like_PH"/>
</dbReference>
<sequence length="508" mass="55935">MSLNSPTDTVKSTTAASGSVNVTPSLELLNPGTPDSTVILSDRYDKYLKLITTVERFAENYMKIASANVKLNDQLSKNTLNKDLPNFEASPDGASAVSGSANADITANASDPTSTPPAEGEMDLNVFVYSLRRNITTLYNSSVQLESQIRTEVLPPLKTLYSEVESRKKEFLASSSKHQKELGRLRTSSAKDIRKLGASISLFNTDANRADYRRDPYILKRSLINNAVTQVQNENDYVDFLENNERALKALESQILVILQDTFNTMSKMVANYYGNKSVAFQSVNNVFQGIPTDKEWNNFVAKNGDYLVSTQSTDSSDVVFTQALANVSLSSLATPAAAHHGNKLKRSYENLQFAGKDDASTTPILEGNLAKKEGSLKKKYNTYYYVITRSKFLLELPTGAVDTSSPTLVLYLPDCSLLQAKQDGKFKFTLRGKDASNILKVRKRDYSFKASSGDEFLTWYNVISAVNGLMVTNEEQRNAQGESNGESDEEEELPSATAPSSSVVDTK</sequence>
<dbReference type="InterPro" id="IPR001849">
    <property type="entry name" value="PH_domain"/>
</dbReference>
<evidence type="ECO:0000313" key="4">
    <source>
        <dbReference type="EMBL" id="VEU19839.1"/>
    </source>
</evidence>
<evidence type="ECO:0000256" key="2">
    <source>
        <dbReference type="SAM" id="MobiDB-lite"/>
    </source>
</evidence>
<dbReference type="SMART" id="SM00233">
    <property type="entry name" value="PH"/>
    <property type="match status" value="1"/>
</dbReference>
<dbReference type="InterPro" id="IPR046868">
    <property type="entry name" value="BAR_4"/>
</dbReference>
<dbReference type="Proteomes" id="UP000290900">
    <property type="component" value="Unassembled WGS sequence"/>
</dbReference>
<dbReference type="AlphaFoldDB" id="A0A448YG22"/>